<proteinExistence type="predicted"/>
<reference evidence="1" key="2">
    <citation type="journal article" date="2015" name="Data Brief">
        <title>Shoot transcriptome of the giant reed, Arundo donax.</title>
        <authorList>
            <person name="Barrero R.A."/>
            <person name="Guerrero F.D."/>
            <person name="Moolhuijzen P."/>
            <person name="Goolsby J.A."/>
            <person name="Tidwell J."/>
            <person name="Bellgard S.E."/>
            <person name="Bellgard M.I."/>
        </authorList>
    </citation>
    <scope>NUCLEOTIDE SEQUENCE</scope>
    <source>
        <tissue evidence="1">Shoot tissue taken approximately 20 cm above the soil surface</tissue>
    </source>
</reference>
<accession>A0A0A9DFY4</accession>
<dbReference type="AlphaFoldDB" id="A0A0A9DFY4"/>
<dbReference type="EMBL" id="GBRH01211149">
    <property type="protein sequence ID" value="JAD86746.1"/>
    <property type="molecule type" value="Transcribed_RNA"/>
</dbReference>
<reference evidence="1" key="1">
    <citation type="submission" date="2014-09" db="EMBL/GenBank/DDBJ databases">
        <authorList>
            <person name="Magalhaes I.L.F."/>
            <person name="Oliveira U."/>
            <person name="Santos F.R."/>
            <person name="Vidigal T.H.D.A."/>
            <person name="Brescovit A.D."/>
            <person name="Santos A.J."/>
        </authorList>
    </citation>
    <scope>NUCLEOTIDE SEQUENCE</scope>
    <source>
        <tissue evidence="1">Shoot tissue taken approximately 20 cm above the soil surface</tissue>
    </source>
</reference>
<sequence length="33" mass="3805">MCLESSGVRKVYTRTHLLYAPKLRSSSYTTRLS</sequence>
<evidence type="ECO:0000313" key="1">
    <source>
        <dbReference type="EMBL" id="JAD86746.1"/>
    </source>
</evidence>
<organism evidence="1">
    <name type="scientific">Arundo donax</name>
    <name type="common">Giant reed</name>
    <name type="synonym">Donax arundinaceus</name>
    <dbReference type="NCBI Taxonomy" id="35708"/>
    <lineage>
        <taxon>Eukaryota</taxon>
        <taxon>Viridiplantae</taxon>
        <taxon>Streptophyta</taxon>
        <taxon>Embryophyta</taxon>
        <taxon>Tracheophyta</taxon>
        <taxon>Spermatophyta</taxon>
        <taxon>Magnoliopsida</taxon>
        <taxon>Liliopsida</taxon>
        <taxon>Poales</taxon>
        <taxon>Poaceae</taxon>
        <taxon>PACMAD clade</taxon>
        <taxon>Arundinoideae</taxon>
        <taxon>Arundineae</taxon>
        <taxon>Arundo</taxon>
    </lineage>
</organism>
<name>A0A0A9DFY4_ARUDO</name>
<protein>
    <submittedName>
        <fullName evidence="1">Uncharacterized protein</fullName>
    </submittedName>
</protein>